<dbReference type="Gene3D" id="3.90.780.10">
    <property type="entry name" value="5'-Nucleotidase, C-terminal domain"/>
    <property type="match status" value="1"/>
</dbReference>
<gene>
    <name evidence="5" type="ORF">ACFPGP_18885</name>
</gene>
<dbReference type="InterPro" id="IPR006179">
    <property type="entry name" value="5_nucleotidase/apyrase"/>
</dbReference>
<dbReference type="Gene3D" id="3.60.21.10">
    <property type="match status" value="1"/>
</dbReference>
<evidence type="ECO:0000259" key="3">
    <source>
        <dbReference type="Pfam" id="PF00149"/>
    </source>
</evidence>
<dbReference type="RefSeq" id="WP_378592465.1">
    <property type="nucleotide sequence ID" value="NZ_JBHSKD010000027.1"/>
</dbReference>
<keyword evidence="1 2" id="KW-0732">Signal</keyword>
<keyword evidence="2" id="KW-0547">Nucleotide-binding</keyword>
<dbReference type="InterPro" id="IPR029052">
    <property type="entry name" value="Metallo-depent_PP-like"/>
</dbReference>
<keyword evidence="2" id="KW-0378">Hydrolase</keyword>
<evidence type="ECO:0000256" key="1">
    <source>
        <dbReference type="ARBA" id="ARBA00022729"/>
    </source>
</evidence>
<dbReference type="Pfam" id="PF02872">
    <property type="entry name" value="5_nucleotid_C"/>
    <property type="match status" value="1"/>
</dbReference>
<dbReference type="Pfam" id="PF00149">
    <property type="entry name" value="Metallophos"/>
    <property type="match status" value="1"/>
</dbReference>
<evidence type="ECO:0000313" key="5">
    <source>
        <dbReference type="EMBL" id="MFC5178754.1"/>
    </source>
</evidence>
<accession>A0ABW0BMZ7</accession>
<dbReference type="SUPFAM" id="SSF55816">
    <property type="entry name" value="5'-nucleotidase (syn. UDP-sugar hydrolase), C-terminal domain"/>
    <property type="match status" value="1"/>
</dbReference>
<dbReference type="EMBL" id="JBHSKD010000027">
    <property type="protein sequence ID" value="MFC5178754.1"/>
    <property type="molecule type" value="Genomic_DNA"/>
</dbReference>
<feature type="chain" id="PRO_5044987841" evidence="2">
    <location>
        <begin position="35"/>
        <end position="608"/>
    </location>
</feature>
<comment type="similarity">
    <text evidence="2">Belongs to the 5'-nucleotidase family.</text>
</comment>
<feature type="domain" description="5'-Nucleotidase C-terminal" evidence="4">
    <location>
        <begin position="405"/>
        <end position="569"/>
    </location>
</feature>
<dbReference type="InterPro" id="IPR036907">
    <property type="entry name" value="5'-Nucleotdase_C_sf"/>
</dbReference>
<protein>
    <submittedName>
        <fullName evidence="5">Bifunctional metallophosphatase/5'-nucleotidase</fullName>
    </submittedName>
</protein>
<dbReference type="PRINTS" id="PR01607">
    <property type="entry name" value="APYRASEFAMLY"/>
</dbReference>
<sequence length="608" mass="63071">MPNSASTARRWLAGAGVASLALLGLTLPSTSADAAPRAHKPAPSPTVEGKLLAFNDFHGNIDPPTGSSGYVAQVGQPNTPAGGVEYLAYWIKQLRAEALQETKNVYTVAAGDLIGASPLVSAAFHDEPSIEEMNALGLDITSVGNHEFDEGVDELLRMQKGGCHPTDGCQDGDGFAGADFPMLAANVVRKSNGKPILPAYKVRKVGGIPVGFVGMTLEGTPSIVNPNGITSVDFLDEVETANKYAAQLEAQGVKSIVLLLHEGGIQSPSNSDIDGCAGFSGAVKDIVAGLDPAYGVVVSGHTHQPYVCQLPDSGGEDTLVTSAGSFGRIVTDVTFTISKATGKFVSASADNEIVKNGIQNPDGTWQTVPGGSATAFVRNPDWIDPMAKLIADKYRTAVAPIANAVVGSITADITRVTSPAGESPLGDVIADGMVAYSQSASPDFAIMNPGGIRADLNYAFSPGGEQPGQVTYGEAFTVQPFNNLVVTRTYTGAQIKEVLEQQFAGYAGQGVTKILQVSDGFTYSYSASAAPGSKVSEIRLNGVPLDMGATYNVTMNDFLAAGGDSFTNLKVGTNPVYQPGFDVDSLTSYLGTFGPVAPGPVNRITRLP</sequence>
<dbReference type="Proteomes" id="UP001596087">
    <property type="component" value="Unassembled WGS sequence"/>
</dbReference>
<evidence type="ECO:0000313" key="6">
    <source>
        <dbReference type="Proteomes" id="UP001596087"/>
    </source>
</evidence>
<dbReference type="InterPro" id="IPR008334">
    <property type="entry name" value="5'-Nucleotdase_C"/>
</dbReference>
<keyword evidence="6" id="KW-1185">Reference proteome</keyword>
<evidence type="ECO:0000256" key="2">
    <source>
        <dbReference type="RuleBase" id="RU362119"/>
    </source>
</evidence>
<dbReference type="PANTHER" id="PTHR11575:SF24">
    <property type="entry name" value="5'-NUCLEOTIDASE"/>
    <property type="match status" value="1"/>
</dbReference>
<comment type="caution">
    <text evidence="5">The sequence shown here is derived from an EMBL/GenBank/DDBJ whole genome shotgun (WGS) entry which is preliminary data.</text>
</comment>
<dbReference type="SUPFAM" id="SSF56300">
    <property type="entry name" value="Metallo-dependent phosphatases"/>
    <property type="match status" value="1"/>
</dbReference>
<proteinExistence type="inferred from homology"/>
<feature type="signal peptide" evidence="2">
    <location>
        <begin position="1"/>
        <end position="34"/>
    </location>
</feature>
<feature type="domain" description="Calcineurin-like phosphoesterase" evidence="3">
    <location>
        <begin position="50"/>
        <end position="305"/>
    </location>
</feature>
<dbReference type="InterPro" id="IPR004843">
    <property type="entry name" value="Calcineurin-like_PHP"/>
</dbReference>
<name>A0ABW0BMZ7_9ACTN</name>
<organism evidence="5 6">
    <name type="scientific">Nocardioides taihuensis</name>
    <dbReference type="NCBI Taxonomy" id="1835606"/>
    <lineage>
        <taxon>Bacteria</taxon>
        <taxon>Bacillati</taxon>
        <taxon>Actinomycetota</taxon>
        <taxon>Actinomycetes</taxon>
        <taxon>Propionibacteriales</taxon>
        <taxon>Nocardioidaceae</taxon>
        <taxon>Nocardioides</taxon>
    </lineage>
</organism>
<evidence type="ECO:0000259" key="4">
    <source>
        <dbReference type="Pfam" id="PF02872"/>
    </source>
</evidence>
<dbReference type="PANTHER" id="PTHR11575">
    <property type="entry name" value="5'-NUCLEOTIDASE-RELATED"/>
    <property type="match status" value="1"/>
</dbReference>
<reference evidence="6" key="1">
    <citation type="journal article" date="2019" name="Int. J. Syst. Evol. Microbiol.">
        <title>The Global Catalogue of Microorganisms (GCM) 10K type strain sequencing project: providing services to taxonomists for standard genome sequencing and annotation.</title>
        <authorList>
            <consortium name="The Broad Institute Genomics Platform"/>
            <consortium name="The Broad Institute Genome Sequencing Center for Infectious Disease"/>
            <person name="Wu L."/>
            <person name="Ma J."/>
        </authorList>
    </citation>
    <scope>NUCLEOTIDE SEQUENCE [LARGE SCALE GENOMIC DNA]</scope>
    <source>
        <strain evidence="6">DFY41</strain>
    </source>
</reference>